<evidence type="ECO:0008006" key="3">
    <source>
        <dbReference type="Google" id="ProtNLM"/>
    </source>
</evidence>
<reference evidence="2" key="1">
    <citation type="submission" date="2016-04" db="EMBL/GenBank/DDBJ databases">
        <authorList>
            <person name="Antunes L.P."/>
            <person name="Martins L.F."/>
            <person name="Pereira R.V."/>
            <person name="Thomas A.M."/>
            <person name="Barbosa D."/>
            <person name="Nascimento L."/>
            <person name="Silva G.M."/>
            <person name="Condomitti G.W."/>
            <person name="Digiampietri L.A."/>
            <person name="Lombardi K.C."/>
            <person name="Ramos P.L."/>
            <person name="Quaggio R.B."/>
            <person name="Oliveira J.C."/>
            <person name="Pascon R.C."/>
            <person name="Cruz J.B."/>
            <person name="Silva A.M."/>
            <person name="Setubal J.C."/>
        </authorList>
    </citation>
    <scope>NUCLEOTIDE SEQUENCE [LARGE SCALE GENOMIC DNA]</scope>
</reference>
<name>A0A1Y2T5U1_SYMTR</name>
<gene>
    <name evidence="1" type="ORF">A6D92_09585</name>
</gene>
<dbReference type="InterPro" id="IPR027417">
    <property type="entry name" value="P-loop_NTPase"/>
</dbReference>
<dbReference type="PANTHER" id="PTHR42855">
    <property type="entry name" value="ABC TRANSPORTER ATP-BINDING SUBUNIT"/>
    <property type="match status" value="1"/>
</dbReference>
<protein>
    <recommendedName>
        <fullName evidence="3">ABC transporter ATP-binding protein</fullName>
    </recommendedName>
</protein>
<dbReference type="Proteomes" id="UP000194267">
    <property type="component" value="Unassembled WGS sequence"/>
</dbReference>
<dbReference type="InterPro" id="IPR051309">
    <property type="entry name" value="ABCF_ATPase"/>
</dbReference>
<dbReference type="SUPFAM" id="SSF52540">
    <property type="entry name" value="P-loop containing nucleoside triphosphate hydrolases"/>
    <property type="match status" value="1"/>
</dbReference>
<proteinExistence type="predicted"/>
<evidence type="ECO:0000313" key="2">
    <source>
        <dbReference type="Proteomes" id="UP000194267"/>
    </source>
</evidence>
<accession>A0A1Y2T5U1</accession>
<organism evidence="1 2">
    <name type="scientific">Symbiobacterium thermophilum</name>
    <dbReference type="NCBI Taxonomy" id="2734"/>
    <lineage>
        <taxon>Bacteria</taxon>
        <taxon>Bacillati</taxon>
        <taxon>Bacillota</taxon>
        <taxon>Clostridia</taxon>
        <taxon>Eubacteriales</taxon>
        <taxon>Symbiobacteriaceae</taxon>
        <taxon>Symbiobacterium</taxon>
    </lineage>
</organism>
<dbReference type="AlphaFoldDB" id="A0A1Y2T5U1"/>
<dbReference type="Gene3D" id="3.40.50.300">
    <property type="entry name" value="P-loop containing nucleotide triphosphate hydrolases"/>
    <property type="match status" value="1"/>
</dbReference>
<dbReference type="EMBL" id="LWLV01000755">
    <property type="protein sequence ID" value="OTA41146.1"/>
    <property type="molecule type" value="Genomic_DNA"/>
</dbReference>
<comment type="caution">
    <text evidence="1">The sequence shown here is derived from an EMBL/GenBank/DDBJ whole genome shotgun (WGS) entry which is preliminary data.</text>
</comment>
<sequence>MLDEPTNGLDLASRERVEEALADYPGTLILVSHDRYLVQRLADRILHIADGRLELFRGTYAEYAARGGTEKAPDAAEEILLLETRLAQLSAALAAPPEGEAEALEQEFIRVSRALRALKEKRA</sequence>
<evidence type="ECO:0000313" key="1">
    <source>
        <dbReference type="EMBL" id="OTA41146.1"/>
    </source>
</evidence>
<dbReference type="PANTHER" id="PTHR42855:SF1">
    <property type="entry name" value="ABC TRANSPORTER DOMAIN-CONTAINING PROTEIN"/>
    <property type="match status" value="1"/>
</dbReference>